<keyword evidence="1" id="KW-0472">Membrane</keyword>
<feature type="transmembrane region" description="Helical" evidence="1">
    <location>
        <begin position="20"/>
        <end position="45"/>
    </location>
</feature>
<reference evidence="2" key="1">
    <citation type="submission" date="2022-11" db="EMBL/GenBank/DDBJ databases">
        <authorList>
            <person name="Kikuchi T."/>
        </authorList>
    </citation>
    <scope>NUCLEOTIDE SEQUENCE</scope>
    <source>
        <strain evidence="2">PS1010</strain>
    </source>
</reference>
<dbReference type="GO" id="GO:0042048">
    <property type="term" value="P:olfactory behavior"/>
    <property type="evidence" value="ECO:0007669"/>
    <property type="project" value="TreeGrafter"/>
</dbReference>
<dbReference type="EMBL" id="CANHGI010000005">
    <property type="protein sequence ID" value="CAI5451248.1"/>
    <property type="molecule type" value="Genomic_DNA"/>
</dbReference>
<sequence>MKLRKKIKNIVFVEIKTTKFIDSILIAIYGGLYACSIALLGVHFIYRYGSLDSVKKFRYFEGYRLIYWGMIPVIFTVFWSFIAYFIFPQSSEYNEVIRAELWEIYGINIDNISYIGEYLFDENIQGIQPIMFKSVVGLLLHSTMISASMFTVFYFGFVCYLSIRKSLKSKSKSSSTDRLQRQYFYALVVQTVIPLICLYIPILIAFSCAITLQNIGGFSKVVSIGMALYPALDPLPTLLIVKSYRNALLNMIFRGKIIGLKVSSVIEPSKTFHRVSIVNKI</sequence>
<gene>
    <name evidence="2" type="ORF">CAMP_LOCUS13885</name>
</gene>
<evidence type="ECO:0008006" key="4">
    <source>
        <dbReference type="Google" id="ProtNLM"/>
    </source>
</evidence>
<name>A0A9P1ISG0_9PELO</name>
<dbReference type="PANTHER" id="PTHR22943">
    <property type="entry name" value="7-TRANSMEMBRANE DOMAIN RECEPTOR C.ELEGANS"/>
    <property type="match status" value="1"/>
</dbReference>
<comment type="caution">
    <text evidence="2">The sequence shown here is derived from an EMBL/GenBank/DDBJ whole genome shotgun (WGS) entry which is preliminary data.</text>
</comment>
<dbReference type="GO" id="GO:0038022">
    <property type="term" value="F:G protein-coupled olfactory receptor activity"/>
    <property type="evidence" value="ECO:0007669"/>
    <property type="project" value="TreeGrafter"/>
</dbReference>
<proteinExistence type="predicted"/>
<accession>A0A9P1ISG0</accession>
<feature type="transmembrane region" description="Helical" evidence="1">
    <location>
        <begin position="138"/>
        <end position="163"/>
    </location>
</feature>
<dbReference type="InterPro" id="IPR019428">
    <property type="entry name" value="7TM_GPCR_serpentine_rcpt_Str"/>
</dbReference>
<dbReference type="GO" id="GO:0005886">
    <property type="term" value="C:plasma membrane"/>
    <property type="evidence" value="ECO:0007669"/>
    <property type="project" value="TreeGrafter"/>
</dbReference>
<feature type="transmembrane region" description="Helical" evidence="1">
    <location>
        <begin position="184"/>
        <end position="212"/>
    </location>
</feature>
<evidence type="ECO:0000313" key="3">
    <source>
        <dbReference type="Proteomes" id="UP001152747"/>
    </source>
</evidence>
<dbReference type="Pfam" id="PF10326">
    <property type="entry name" value="7TM_GPCR_Str"/>
    <property type="match status" value="1"/>
</dbReference>
<feature type="transmembrane region" description="Helical" evidence="1">
    <location>
        <begin position="218"/>
        <end position="241"/>
    </location>
</feature>
<keyword evidence="1" id="KW-1133">Transmembrane helix</keyword>
<dbReference type="PANTHER" id="PTHR22943:SF40">
    <property type="entry name" value="SEVEN TM RECEPTOR"/>
    <property type="match status" value="1"/>
</dbReference>
<dbReference type="AlphaFoldDB" id="A0A9P1ISG0"/>
<protein>
    <recommendedName>
        <fullName evidence="4">Seven TM Receptor</fullName>
    </recommendedName>
</protein>
<organism evidence="2 3">
    <name type="scientific">Caenorhabditis angaria</name>
    <dbReference type="NCBI Taxonomy" id="860376"/>
    <lineage>
        <taxon>Eukaryota</taxon>
        <taxon>Metazoa</taxon>
        <taxon>Ecdysozoa</taxon>
        <taxon>Nematoda</taxon>
        <taxon>Chromadorea</taxon>
        <taxon>Rhabditida</taxon>
        <taxon>Rhabditina</taxon>
        <taxon>Rhabditomorpha</taxon>
        <taxon>Rhabditoidea</taxon>
        <taxon>Rhabditidae</taxon>
        <taxon>Peloderinae</taxon>
        <taxon>Caenorhabditis</taxon>
    </lineage>
</organism>
<keyword evidence="1" id="KW-0812">Transmembrane</keyword>
<keyword evidence="3" id="KW-1185">Reference proteome</keyword>
<feature type="transmembrane region" description="Helical" evidence="1">
    <location>
        <begin position="65"/>
        <end position="87"/>
    </location>
</feature>
<dbReference type="Proteomes" id="UP001152747">
    <property type="component" value="Unassembled WGS sequence"/>
</dbReference>
<evidence type="ECO:0000256" key="1">
    <source>
        <dbReference type="SAM" id="Phobius"/>
    </source>
</evidence>
<evidence type="ECO:0000313" key="2">
    <source>
        <dbReference type="EMBL" id="CAI5451248.1"/>
    </source>
</evidence>
<dbReference type="SUPFAM" id="SSF81321">
    <property type="entry name" value="Family A G protein-coupled receptor-like"/>
    <property type="match status" value="1"/>
</dbReference>
<dbReference type="PROSITE" id="PS51257">
    <property type="entry name" value="PROKAR_LIPOPROTEIN"/>
    <property type="match status" value="1"/>
</dbReference>